<name>A0A6G0Z1U7_APHCR</name>
<dbReference type="GO" id="GO:0045944">
    <property type="term" value="P:positive regulation of transcription by RNA polymerase II"/>
    <property type="evidence" value="ECO:0007669"/>
    <property type="project" value="TreeGrafter"/>
</dbReference>
<feature type="compositionally biased region" description="Polar residues" evidence="3">
    <location>
        <begin position="126"/>
        <end position="147"/>
    </location>
</feature>
<evidence type="ECO:0000313" key="5">
    <source>
        <dbReference type="Proteomes" id="UP000478052"/>
    </source>
</evidence>
<sequence>MQEWVLYQFSSFPSTLMVSNKNTMDLSDEEDDNPYDFVAQYRKDTEPVYLKLLLCQTNPVLLALKLYSICVYQLEMERKNKRNESPANCEEVTIISSTSSLTEIVVDAKQEDPPSRNLRSKRIKKSTNSDVNTALNLTASAADQSKPQRNRQRSKRNKEPENVNGSVICIGDFYDGYDMPPPKMKTEISNDNEMEDVENIMANWKKRQIEEAELEDALAQANRIMNVKVYWRKMRTHCFSLRMHQSISSIYEHFAKLEDIDPSHVRLDLHNKLLSPKDTPNSINYKIIDFIDGDIEFYKSPYDTPDVVPEVEEEPQDEMVQFHVKQKDVKRPITIELKKTDKMLIMYIKLKELLGFDIDSFTLEFDGDKVKFMDTMKSLDLEGGECFELFQKN</sequence>
<organism evidence="4 5">
    <name type="scientific">Aphis craccivora</name>
    <name type="common">Cowpea aphid</name>
    <dbReference type="NCBI Taxonomy" id="307492"/>
    <lineage>
        <taxon>Eukaryota</taxon>
        <taxon>Metazoa</taxon>
        <taxon>Ecdysozoa</taxon>
        <taxon>Arthropoda</taxon>
        <taxon>Hexapoda</taxon>
        <taxon>Insecta</taxon>
        <taxon>Pterygota</taxon>
        <taxon>Neoptera</taxon>
        <taxon>Paraneoptera</taxon>
        <taxon>Hemiptera</taxon>
        <taxon>Sternorrhyncha</taxon>
        <taxon>Aphidomorpha</taxon>
        <taxon>Aphidoidea</taxon>
        <taxon>Aphididae</taxon>
        <taxon>Aphidini</taxon>
        <taxon>Aphis</taxon>
        <taxon>Aphis</taxon>
    </lineage>
</organism>
<dbReference type="SUPFAM" id="SSF54236">
    <property type="entry name" value="Ubiquitin-like"/>
    <property type="match status" value="2"/>
</dbReference>
<dbReference type="PANTHER" id="PTHR47187">
    <property type="entry name" value="NFATC2-INTERACTING PROTEIN"/>
    <property type="match status" value="1"/>
</dbReference>
<dbReference type="EMBL" id="VUJU01001643">
    <property type="protein sequence ID" value="KAF0764411.1"/>
    <property type="molecule type" value="Genomic_DNA"/>
</dbReference>
<evidence type="ECO:0000256" key="3">
    <source>
        <dbReference type="SAM" id="MobiDB-lite"/>
    </source>
</evidence>
<dbReference type="AlphaFoldDB" id="A0A6G0Z1U7"/>
<evidence type="ECO:0000256" key="1">
    <source>
        <dbReference type="ARBA" id="ARBA00004123"/>
    </source>
</evidence>
<dbReference type="OrthoDB" id="442921at2759"/>
<dbReference type="CDD" id="cd01763">
    <property type="entry name" value="Ubl_SUMO_like"/>
    <property type="match status" value="1"/>
</dbReference>
<keyword evidence="5" id="KW-1185">Reference proteome</keyword>
<proteinExistence type="predicted"/>
<evidence type="ECO:0000256" key="2">
    <source>
        <dbReference type="ARBA" id="ARBA00023242"/>
    </source>
</evidence>
<dbReference type="Proteomes" id="UP000478052">
    <property type="component" value="Unassembled WGS sequence"/>
</dbReference>
<comment type="subcellular location">
    <subcellularLocation>
        <location evidence="1">Nucleus</location>
    </subcellularLocation>
</comment>
<dbReference type="Gene3D" id="3.10.20.90">
    <property type="entry name" value="Phosphatidylinositol 3-kinase Catalytic Subunit, Chain A, domain 1"/>
    <property type="match status" value="2"/>
</dbReference>
<gene>
    <name evidence="4" type="ORF">FWK35_00003810</name>
</gene>
<dbReference type="InterPro" id="IPR052324">
    <property type="entry name" value="NFATC2-Int_DNA_Repair"/>
</dbReference>
<reference evidence="4 5" key="1">
    <citation type="submission" date="2019-08" db="EMBL/GenBank/DDBJ databases">
        <title>Whole genome of Aphis craccivora.</title>
        <authorList>
            <person name="Voronova N.V."/>
            <person name="Shulinski R.S."/>
            <person name="Bandarenka Y.V."/>
            <person name="Zhorov D.G."/>
            <person name="Warner D."/>
        </authorList>
    </citation>
    <scope>NUCLEOTIDE SEQUENCE [LARGE SCALE GENOMIC DNA]</scope>
    <source>
        <strain evidence="4">180601</strain>
        <tissue evidence="4">Whole Body</tissue>
    </source>
</reference>
<comment type="caution">
    <text evidence="4">The sequence shown here is derived from an EMBL/GenBank/DDBJ whole genome shotgun (WGS) entry which is preliminary data.</text>
</comment>
<feature type="region of interest" description="Disordered" evidence="3">
    <location>
        <begin position="109"/>
        <end position="163"/>
    </location>
</feature>
<evidence type="ECO:0008006" key="6">
    <source>
        <dbReference type="Google" id="ProtNLM"/>
    </source>
</evidence>
<dbReference type="PANTHER" id="PTHR47187:SF1">
    <property type="entry name" value="NFATC2-INTERACTING PROTEIN"/>
    <property type="match status" value="1"/>
</dbReference>
<protein>
    <recommendedName>
        <fullName evidence="6">Rad60/SUMO-like domain-containing protein</fullName>
    </recommendedName>
</protein>
<accession>A0A6G0Z1U7</accession>
<dbReference type="InterPro" id="IPR029071">
    <property type="entry name" value="Ubiquitin-like_domsf"/>
</dbReference>
<keyword evidence="2" id="KW-0539">Nucleus</keyword>
<evidence type="ECO:0000313" key="4">
    <source>
        <dbReference type="EMBL" id="KAF0764411.1"/>
    </source>
</evidence>
<dbReference type="GO" id="GO:0005634">
    <property type="term" value="C:nucleus"/>
    <property type="evidence" value="ECO:0007669"/>
    <property type="project" value="UniProtKB-SubCell"/>
</dbReference>